<dbReference type="Proteomes" id="UP000095751">
    <property type="component" value="Unassembled WGS sequence"/>
</dbReference>
<organism evidence="1 2">
    <name type="scientific">Fragilariopsis cylindrus CCMP1102</name>
    <dbReference type="NCBI Taxonomy" id="635003"/>
    <lineage>
        <taxon>Eukaryota</taxon>
        <taxon>Sar</taxon>
        <taxon>Stramenopiles</taxon>
        <taxon>Ochrophyta</taxon>
        <taxon>Bacillariophyta</taxon>
        <taxon>Bacillariophyceae</taxon>
        <taxon>Bacillariophycidae</taxon>
        <taxon>Bacillariales</taxon>
        <taxon>Bacillariaceae</taxon>
        <taxon>Fragilariopsis</taxon>
    </lineage>
</organism>
<dbReference type="AlphaFoldDB" id="A0A1E7FM42"/>
<dbReference type="InParanoid" id="A0A1E7FM42"/>
<accession>A0A1E7FM42</accession>
<reference evidence="1 2" key="1">
    <citation type="submission" date="2016-09" db="EMBL/GenBank/DDBJ databases">
        <title>Extensive genetic diversity and differential bi-allelic expression allows diatom success in the polar Southern Ocean.</title>
        <authorList>
            <consortium name="DOE Joint Genome Institute"/>
            <person name="Mock T."/>
            <person name="Otillar R.P."/>
            <person name="Strauss J."/>
            <person name="Dupont C."/>
            <person name="Frickenhaus S."/>
            <person name="Maumus F."/>
            <person name="Mcmullan M."/>
            <person name="Sanges R."/>
            <person name="Schmutz J."/>
            <person name="Toseland A."/>
            <person name="Valas R."/>
            <person name="Veluchamy A."/>
            <person name="Ward B.J."/>
            <person name="Allen A."/>
            <person name="Barry K."/>
            <person name="Falciatore A."/>
            <person name="Ferrante M."/>
            <person name="Fortunato A.E."/>
            <person name="Gloeckner G."/>
            <person name="Gruber A."/>
            <person name="Hipkin R."/>
            <person name="Janech M."/>
            <person name="Kroth P."/>
            <person name="Leese F."/>
            <person name="Lindquist E."/>
            <person name="Lyon B.R."/>
            <person name="Martin J."/>
            <person name="Mayer C."/>
            <person name="Parker M."/>
            <person name="Quesneville H."/>
            <person name="Raymond J."/>
            <person name="Uhlig C."/>
            <person name="Valentin K.U."/>
            <person name="Worden A.Z."/>
            <person name="Armbrust E.V."/>
            <person name="Bowler C."/>
            <person name="Green B."/>
            <person name="Moulton V."/>
            <person name="Van Oosterhout C."/>
            <person name="Grigoriev I."/>
        </authorList>
    </citation>
    <scope>NUCLEOTIDE SEQUENCE [LARGE SCALE GENOMIC DNA]</scope>
    <source>
        <strain evidence="1 2">CCMP1102</strain>
    </source>
</reference>
<name>A0A1E7FM42_9STRA</name>
<sequence length="204" mass="23822">MVPTPARIRDLIQLEQVSQLQAQARQEDVEESSTKCTCCSTKGQYKRSSSKVGADLLVNDNQQKKTKNNNLLLKRRRVQFFPKCTVKTTISHHDMTDNEIQATWIQQKEGDAIKRRCQKLIAAEYKNKNTGRHEMRGLENIKQRRSNRYIAKEEVFDEQDLQGVDYDDEKLAFVYKTFTMKSSIDAIQMAIKDRNDIEQYLLKQ</sequence>
<dbReference type="EMBL" id="KV784355">
    <property type="protein sequence ID" value="OEU19231.1"/>
    <property type="molecule type" value="Genomic_DNA"/>
</dbReference>
<dbReference type="KEGG" id="fcy:FRACYDRAFT_235277"/>
<proteinExistence type="predicted"/>
<gene>
    <name evidence="1" type="ORF">FRACYDRAFT_235277</name>
</gene>
<evidence type="ECO:0000313" key="2">
    <source>
        <dbReference type="Proteomes" id="UP000095751"/>
    </source>
</evidence>
<keyword evidence="2" id="KW-1185">Reference proteome</keyword>
<protein>
    <submittedName>
        <fullName evidence="1">Uncharacterized protein</fullName>
    </submittedName>
</protein>
<evidence type="ECO:0000313" key="1">
    <source>
        <dbReference type="EMBL" id="OEU19231.1"/>
    </source>
</evidence>